<keyword evidence="3" id="KW-0560">Oxidoreductase</keyword>
<dbReference type="InterPro" id="IPR024072">
    <property type="entry name" value="DHFR-like_dom_sf"/>
</dbReference>
<accession>A0A853DWC8</accession>
<dbReference type="Pfam" id="PF01872">
    <property type="entry name" value="RibD_C"/>
    <property type="match status" value="1"/>
</dbReference>
<organism evidence="5 6">
    <name type="scientific">Leifsonia naganoensis</name>
    <dbReference type="NCBI Taxonomy" id="150025"/>
    <lineage>
        <taxon>Bacteria</taxon>
        <taxon>Bacillati</taxon>
        <taxon>Actinomycetota</taxon>
        <taxon>Actinomycetes</taxon>
        <taxon>Micrococcales</taxon>
        <taxon>Microbacteriaceae</taxon>
        <taxon>Leifsonia</taxon>
    </lineage>
</organism>
<name>A0A853DWC8_9MICO</name>
<feature type="domain" description="Bacterial bifunctional deaminase-reductase C-terminal" evidence="4">
    <location>
        <begin position="34"/>
        <end position="241"/>
    </location>
</feature>
<keyword evidence="2" id="KW-0521">NADP</keyword>
<dbReference type="AlphaFoldDB" id="A0A853DWC8"/>
<dbReference type="Gene3D" id="3.40.430.10">
    <property type="entry name" value="Dihydrofolate Reductase, subunit A"/>
    <property type="match status" value="1"/>
</dbReference>
<dbReference type="PANTHER" id="PTHR38011:SF7">
    <property type="entry name" value="2,5-DIAMINO-6-RIBOSYLAMINO-4(3H)-PYRIMIDINONE 5'-PHOSPHATE REDUCTASE"/>
    <property type="match status" value="1"/>
</dbReference>
<evidence type="ECO:0000313" key="6">
    <source>
        <dbReference type="Proteomes" id="UP000521075"/>
    </source>
</evidence>
<dbReference type="NCBIfam" id="NF010663">
    <property type="entry name" value="PRK14059.1-1"/>
    <property type="match status" value="1"/>
</dbReference>
<sequence length="250" mass="25915">MSDAAIGRLFPAPAQDALSDDELSALYDLPTRSPWVRVNFVSSVDGAATVQGLSAGLGGDADHRVFDLLRRLCDVVVVGAGTVRAEGYGPMRVDRASQHARVAAGLTEQPVFALVSAGLDLDPASPIFTDAPVRPIVITAETAPSEKRDALAAVADVLVCGVDRVDPAAMVAALAERGLGRIHCEGGPHLFGDVIAAGAVDELCLTVSPTLVAGTASRIATGATPDVPPDLRLAHVLRSESTLLLRYVRP</sequence>
<dbReference type="RefSeq" id="WP_179701577.1">
    <property type="nucleotide sequence ID" value="NZ_BAAAHA010000001.1"/>
</dbReference>
<proteinExistence type="predicted"/>
<dbReference type="EMBL" id="JACCHJ010000001">
    <property type="protein sequence ID" value="NYK10991.1"/>
    <property type="molecule type" value="Genomic_DNA"/>
</dbReference>
<dbReference type="InterPro" id="IPR050765">
    <property type="entry name" value="Riboflavin_Biosynth_HTPR"/>
</dbReference>
<protein>
    <submittedName>
        <fullName evidence="5">Riboflavin biosynthesis pyrimidine reductase</fullName>
    </submittedName>
</protein>
<reference evidence="5 6" key="1">
    <citation type="submission" date="2020-07" db="EMBL/GenBank/DDBJ databases">
        <title>Sequencing the genomes of 1000 actinobacteria strains.</title>
        <authorList>
            <person name="Klenk H.-P."/>
        </authorList>
    </citation>
    <scope>NUCLEOTIDE SEQUENCE [LARGE SCALE GENOMIC DNA]</scope>
    <source>
        <strain evidence="5 6">DSM 15166</strain>
    </source>
</reference>
<dbReference type="SUPFAM" id="SSF53597">
    <property type="entry name" value="Dihydrofolate reductase-like"/>
    <property type="match status" value="1"/>
</dbReference>
<dbReference type="InterPro" id="IPR002734">
    <property type="entry name" value="RibDG_C"/>
</dbReference>
<evidence type="ECO:0000259" key="4">
    <source>
        <dbReference type="Pfam" id="PF01872"/>
    </source>
</evidence>
<dbReference type="PANTHER" id="PTHR38011">
    <property type="entry name" value="DIHYDROFOLATE REDUCTASE FAMILY PROTEIN (AFU_ORTHOLOGUE AFUA_8G06820)"/>
    <property type="match status" value="1"/>
</dbReference>
<comment type="pathway">
    <text evidence="1">Cofactor biosynthesis; riboflavin biosynthesis.</text>
</comment>
<dbReference type="Proteomes" id="UP000521075">
    <property type="component" value="Unassembled WGS sequence"/>
</dbReference>
<dbReference type="GO" id="GO:0008703">
    <property type="term" value="F:5-amino-6-(5-phosphoribosylamino)uracil reductase activity"/>
    <property type="evidence" value="ECO:0007669"/>
    <property type="project" value="InterPro"/>
</dbReference>
<dbReference type="GO" id="GO:0009231">
    <property type="term" value="P:riboflavin biosynthetic process"/>
    <property type="evidence" value="ECO:0007669"/>
    <property type="project" value="InterPro"/>
</dbReference>
<evidence type="ECO:0000256" key="3">
    <source>
        <dbReference type="ARBA" id="ARBA00023002"/>
    </source>
</evidence>
<evidence type="ECO:0000256" key="2">
    <source>
        <dbReference type="ARBA" id="ARBA00022857"/>
    </source>
</evidence>
<evidence type="ECO:0000256" key="1">
    <source>
        <dbReference type="ARBA" id="ARBA00005104"/>
    </source>
</evidence>
<evidence type="ECO:0000313" key="5">
    <source>
        <dbReference type="EMBL" id="NYK10991.1"/>
    </source>
</evidence>
<gene>
    <name evidence="5" type="ORF">HNR14_002872</name>
</gene>
<comment type="caution">
    <text evidence="5">The sequence shown here is derived from an EMBL/GenBank/DDBJ whole genome shotgun (WGS) entry which is preliminary data.</text>
</comment>
<keyword evidence="6" id="KW-1185">Reference proteome</keyword>